<keyword evidence="1" id="KW-0678">Repressor</keyword>
<feature type="domain" description="HTH lacI-type" evidence="5">
    <location>
        <begin position="38"/>
        <end position="92"/>
    </location>
</feature>
<protein>
    <submittedName>
        <fullName evidence="7">LacI family transcriptional regulator</fullName>
    </submittedName>
</protein>
<dbReference type="CDD" id="cd06267">
    <property type="entry name" value="PBP1_LacI_sugar_binding-like"/>
    <property type="match status" value="1"/>
</dbReference>
<dbReference type="SUPFAM" id="SSF53822">
    <property type="entry name" value="Periplasmic binding protein-like I"/>
    <property type="match status" value="1"/>
</dbReference>
<accession>A0A8J3XYF5</accession>
<name>A0A8J3XYF5_9ACTN</name>
<dbReference type="AlphaFoldDB" id="A0A8J3XYF5"/>
<dbReference type="PROSITE" id="PS50943">
    <property type="entry name" value="HTH_CROC1"/>
    <property type="match status" value="1"/>
</dbReference>
<evidence type="ECO:0000259" key="6">
    <source>
        <dbReference type="PROSITE" id="PS50943"/>
    </source>
</evidence>
<dbReference type="PROSITE" id="PS50932">
    <property type="entry name" value="HTH_LACI_2"/>
    <property type="match status" value="1"/>
</dbReference>
<keyword evidence="4" id="KW-0804">Transcription</keyword>
<dbReference type="EMBL" id="BOOR01000017">
    <property type="protein sequence ID" value="GII54303.1"/>
    <property type="molecule type" value="Genomic_DNA"/>
</dbReference>
<evidence type="ECO:0000259" key="5">
    <source>
        <dbReference type="PROSITE" id="PS50932"/>
    </source>
</evidence>
<keyword evidence="8" id="KW-1185">Reference proteome</keyword>
<dbReference type="Pfam" id="PF00356">
    <property type="entry name" value="LacI"/>
    <property type="match status" value="1"/>
</dbReference>
<dbReference type="Proteomes" id="UP000605992">
    <property type="component" value="Unassembled WGS sequence"/>
</dbReference>
<dbReference type="Gene3D" id="3.40.50.2300">
    <property type="match status" value="2"/>
</dbReference>
<comment type="caution">
    <text evidence="7">The sequence shown here is derived from an EMBL/GenBank/DDBJ whole genome shotgun (WGS) entry which is preliminary data.</text>
</comment>
<feature type="domain" description="HTH cro/C1-type" evidence="6">
    <location>
        <begin position="39"/>
        <end position="68"/>
    </location>
</feature>
<gene>
    <name evidence="7" type="primary">lacI_1</name>
    <name evidence="7" type="ORF">Pth03_26920</name>
</gene>
<keyword evidence="2" id="KW-0805">Transcription regulation</keyword>
<dbReference type="GO" id="GO:0003700">
    <property type="term" value="F:DNA-binding transcription factor activity"/>
    <property type="evidence" value="ECO:0007669"/>
    <property type="project" value="TreeGrafter"/>
</dbReference>
<dbReference type="SUPFAM" id="SSF47413">
    <property type="entry name" value="lambda repressor-like DNA-binding domains"/>
    <property type="match status" value="1"/>
</dbReference>
<dbReference type="GO" id="GO:0000976">
    <property type="term" value="F:transcription cis-regulatory region binding"/>
    <property type="evidence" value="ECO:0007669"/>
    <property type="project" value="TreeGrafter"/>
</dbReference>
<evidence type="ECO:0000256" key="4">
    <source>
        <dbReference type="ARBA" id="ARBA00023163"/>
    </source>
</evidence>
<dbReference type="PANTHER" id="PTHR30146:SF148">
    <property type="entry name" value="HTH-TYPE TRANSCRIPTIONAL REPRESSOR PURR-RELATED"/>
    <property type="match status" value="1"/>
</dbReference>
<evidence type="ECO:0000313" key="8">
    <source>
        <dbReference type="Proteomes" id="UP000605992"/>
    </source>
</evidence>
<evidence type="ECO:0000256" key="1">
    <source>
        <dbReference type="ARBA" id="ARBA00022491"/>
    </source>
</evidence>
<keyword evidence="3" id="KW-0238">DNA-binding</keyword>
<dbReference type="SMART" id="SM00354">
    <property type="entry name" value="HTH_LACI"/>
    <property type="match status" value="1"/>
</dbReference>
<reference evidence="7" key="1">
    <citation type="submission" date="2021-01" db="EMBL/GenBank/DDBJ databases">
        <title>Whole genome shotgun sequence of Planotetraspora thailandica NBRC 104271.</title>
        <authorList>
            <person name="Komaki H."/>
            <person name="Tamura T."/>
        </authorList>
    </citation>
    <scope>NUCLEOTIDE SEQUENCE</scope>
    <source>
        <strain evidence="7">NBRC 104271</strain>
    </source>
</reference>
<dbReference type="Pfam" id="PF13377">
    <property type="entry name" value="Peripla_BP_3"/>
    <property type="match status" value="1"/>
</dbReference>
<dbReference type="CDD" id="cd01392">
    <property type="entry name" value="HTH_LacI"/>
    <property type="match status" value="1"/>
</dbReference>
<evidence type="ECO:0000256" key="2">
    <source>
        <dbReference type="ARBA" id="ARBA00023015"/>
    </source>
</evidence>
<dbReference type="InterPro" id="IPR046335">
    <property type="entry name" value="LacI/GalR-like_sensor"/>
</dbReference>
<proteinExistence type="predicted"/>
<dbReference type="Gene3D" id="1.10.260.40">
    <property type="entry name" value="lambda repressor-like DNA-binding domains"/>
    <property type="match status" value="1"/>
</dbReference>
<evidence type="ECO:0000256" key="3">
    <source>
        <dbReference type="ARBA" id="ARBA00023125"/>
    </source>
</evidence>
<dbReference type="InterPro" id="IPR001387">
    <property type="entry name" value="Cro/C1-type_HTH"/>
</dbReference>
<dbReference type="InterPro" id="IPR028082">
    <property type="entry name" value="Peripla_BP_I"/>
</dbReference>
<evidence type="ECO:0000313" key="7">
    <source>
        <dbReference type="EMBL" id="GII54303.1"/>
    </source>
</evidence>
<sequence length="365" mass="39502">MSLAARVPDGECGVGHCARRTGRRSYSPFVPTNRRPRVTIDQVAQATGVSRQTVSRAINNKSEIDPETRQRVLDAARAMGYRPSRFARGLVRQDLITLGLVIADVLNPFFPEVTAGVLEAAERRGWQVVVYNTGSEHRKELEVVDLLFDQVDAGVAFLLHHDAIAKAAAGNLPFVLLDKGGRAPAVPGVRIDFEGGARRGLEYLIGKGHRRIAMLDDEMALSGEAPNARRELYLRVMGERGIPVDVGWIQPAHNSIDGGAAAMERLLSAHRDVTAVFAYNDVIAIGAQLRARALGLRVPEDCAFLGFDGLSIGELVEPPLTTLHIDKRRLGEIAVEQAALLLAGAGETEIPEAVIEPQLLIRASA</sequence>
<dbReference type="InterPro" id="IPR010982">
    <property type="entry name" value="Lambda_DNA-bd_dom_sf"/>
</dbReference>
<organism evidence="7 8">
    <name type="scientific">Planotetraspora thailandica</name>
    <dbReference type="NCBI Taxonomy" id="487172"/>
    <lineage>
        <taxon>Bacteria</taxon>
        <taxon>Bacillati</taxon>
        <taxon>Actinomycetota</taxon>
        <taxon>Actinomycetes</taxon>
        <taxon>Streptosporangiales</taxon>
        <taxon>Streptosporangiaceae</taxon>
        <taxon>Planotetraspora</taxon>
    </lineage>
</organism>
<dbReference type="InterPro" id="IPR000843">
    <property type="entry name" value="HTH_LacI"/>
</dbReference>
<dbReference type="PANTHER" id="PTHR30146">
    <property type="entry name" value="LACI-RELATED TRANSCRIPTIONAL REPRESSOR"/>
    <property type="match status" value="1"/>
</dbReference>